<dbReference type="Proteomes" id="UP000054007">
    <property type="component" value="Unassembled WGS sequence"/>
</dbReference>
<keyword evidence="1" id="KW-0812">Transmembrane</keyword>
<dbReference type="EMBL" id="KN880564">
    <property type="protein sequence ID" value="KIY66133.1"/>
    <property type="molecule type" value="Genomic_DNA"/>
</dbReference>
<dbReference type="AlphaFoldDB" id="A0A0D7B6D4"/>
<evidence type="ECO:0000313" key="2">
    <source>
        <dbReference type="EMBL" id="KIY66133.1"/>
    </source>
</evidence>
<gene>
    <name evidence="2" type="ORF">CYLTODRAFT_42236</name>
</gene>
<evidence type="ECO:0000256" key="1">
    <source>
        <dbReference type="SAM" id="Phobius"/>
    </source>
</evidence>
<accession>A0A0D7B6D4</accession>
<keyword evidence="1" id="KW-0472">Membrane</keyword>
<keyword evidence="1" id="KW-1133">Transmembrane helix</keyword>
<name>A0A0D7B6D4_9AGAR</name>
<sequence>MCAGRRIANSILLSPTSLTRYSVLIRLAEKLLPPCKCPVGRGYSSRLVSSLTLSRITRTGKANWRRCSQTSRTFLNALLSVKASTLTIPGTTSCIQGYSSTLLMSLHWLQRFSRERDSAKYFGVSVRPFSAIKISETHLPCFTVISMLTLDGLASKYSQRSNAYVKSFPTRRRESISQTRHWSQRLRLSPLMPFFSILTLQRLVLFTPMFLSASGLFVLLVLRRGLSLWISDPPFVVDCLSFTAASGRRRYRSGHCHTRRNGNYSTLQFHASDRGNSRSSSVLDRAGVGNVSQPAHSLQTGARQHDFVLYVEAGHDATKNDIHLYTRHMGVKGGGSDICCTRRLGVIRIHSAQSIP</sequence>
<reference evidence="2 3" key="1">
    <citation type="journal article" date="2015" name="Fungal Genet. Biol.">
        <title>Evolution of novel wood decay mechanisms in Agaricales revealed by the genome sequences of Fistulina hepatica and Cylindrobasidium torrendii.</title>
        <authorList>
            <person name="Floudas D."/>
            <person name="Held B.W."/>
            <person name="Riley R."/>
            <person name="Nagy L.G."/>
            <person name="Koehler G."/>
            <person name="Ransdell A.S."/>
            <person name="Younus H."/>
            <person name="Chow J."/>
            <person name="Chiniquy J."/>
            <person name="Lipzen A."/>
            <person name="Tritt A."/>
            <person name="Sun H."/>
            <person name="Haridas S."/>
            <person name="LaButti K."/>
            <person name="Ohm R.A."/>
            <person name="Kues U."/>
            <person name="Blanchette R.A."/>
            <person name="Grigoriev I.V."/>
            <person name="Minto R.E."/>
            <person name="Hibbett D.S."/>
        </authorList>
    </citation>
    <scope>NUCLEOTIDE SEQUENCE [LARGE SCALE GENOMIC DNA]</scope>
    <source>
        <strain evidence="2 3">FP15055 ss-10</strain>
    </source>
</reference>
<proteinExistence type="predicted"/>
<protein>
    <submittedName>
        <fullName evidence="2">Uncharacterized protein</fullName>
    </submittedName>
</protein>
<feature type="transmembrane region" description="Helical" evidence="1">
    <location>
        <begin position="203"/>
        <end position="222"/>
    </location>
</feature>
<evidence type="ECO:0000313" key="3">
    <source>
        <dbReference type="Proteomes" id="UP000054007"/>
    </source>
</evidence>
<organism evidence="2 3">
    <name type="scientific">Cylindrobasidium torrendii FP15055 ss-10</name>
    <dbReference type="NCBI Taxonomy" id="1314674"/>
    <lineage>
        <taxon>Eukaryota</taxon>
        <taxon>Fungi</taxon>
        <taxon>Dikarya</taxon>
        <taxon>Basidiomycota</taxon>
        <taxon>Agaricomycotina</taxon>
        <taxon>Agaricomycetes</taxon>
        <taxon>Agaricomycetidae</taxon>
        <taxon>Agaricales</taxon>
        <taxon>Marasmiineae</taxon>
        <taxon>Physalacriaceae</taxon>
        <taxon>Cylindrobasidium</taxon>
    </lineage>
</organism>
<keyword evidence="3" id="KW-1185">Reference proteome</keyword>